<name>A0A1G5CCF1_9FIRM</name>
<sequence>MIKSNMGPEKINNKKQNVIAWLMSGLFGILSGIFLVFGYQLEKYDNVNFKDAGTYALILCFAVILTIDVRYVWRNYDGARQGKKLFGFVTLGGRTEPKEEKNFMIKSWAIMVVLNTIVILAEFPGFFVYDAQDELNEVLTRTFSTHHPLLHVLLLGGTIAVFHKLTGSWNGGIFIYTFFQMLVITLILAYVMDYMRKKGIGKRSLIAWNLYYGVFPVIVMYNLCSSKDGLFTAFLLYVTLSLIKLVEDREAFLKSRFSVISFIASAVLMPLFRHNGFYAYLVFLPFAFIYFRKELTKRLALVLAVPVVAYLVINAALGAIFSTKGTDHQEMLTVPIMQMARVYTYEKESMSPEDIATLKTYIPEDNLANYTPRVSDLVKYGFNNELYEKNSGDFWKLWIRLGAGHPATYMNSWFLTSYGYWYPPALINVYKGTSVFTFTYTDSSYFGYEVEQPGERNSYIPVIDKLYRYISIGTFHKDAPVLALLFSPGFYMFIYLFVMLYRLSKGEFGRVLPFLPLILTWLTVLLGPTYLVRYVVILWYALPLLSVREPV</sequence>
<dbReference type="EMBL" id="FMUR01000006">
    <property type="protein sequence ID" value="SCY00021.1"/>
    <property type="molecule type" value="Genomic_DNA"/>
</dbReference>
<keyword evidence="1" id="KW-0812">Transmembrane</keyword>
<feature type="transmembrane region" description="Helical" evidence="1">
    <location>
        <begin position="108"/>
        <end position="129"/>
    </location>
</feature>
<evidence type="ECO:0000313" key="3">
    <source>
        <dbReference type="Proteomes" id="UP000183047"/>
    </source>
</evidence>
<evidence type="ECO:0008006" key="4">
    <source>
        <dbReference type="Google" id="ProtNLM"/>
    </source>
</evidence>
<protein>
    <recommendedName>
        <fullName evidence="4">Glycosyltransferase RgtA/B/C/D-like domain-containing protein</fullName>
    </recommendedName>
</protein>
<dbReference type="Proteomes" id="UP000183047">
    <property type="component" value="Unassembled WGS sequence"/>
</dbReference>
<dbReference type="Pfam" id="PF19484">
    <property type="entry name" value="DUF6020"/>
    <property type="match status" value="1"/>
</dbReference>
<evidence type="ECO:0000256" key="1">
    <source>
        <dbReference type="SAM" id="Phobius"/>
    </source>
</evidence>
<feature type="transmembrane region" description="Helical" evidence="1">
    <location>
        <begin position="204"/>
        <end position="223"/>
    </location>
</feature>
<feature type="transmembrane region" description="Helical" evidence="1">
    <location>
        <begin position="481"/>
        <end position="503"/>
    </location>
</feature>
<feature type="transmembrane region" description="Helical" evidence="1">
    <location>
        <begin position="20"/>
        <end position="41"/>
    </location>
</feature>
<feature type="transmembrane region" description="Helical" evidence="1">
    <location>
        <begin position="173"/>
        <end position="192"/>
    </location>
</feature>
<dbReference type="OrthoDB" id="2143989at2"/>
<feature type="transmembrane region" description="Helical" evidence="1">
    <location>
        <begin position="53"/>
        <end position="73"/>
    </location>
</feature>
<keyword evidence="1" id="KW-0472">Membrane</keyword>
<feature type="transmembrane region" description="Helical" evidence="1">
    <location>
        <begin position="229"/>
        <end position="246"/>
    </location>
</feature>
<evidence type="ECO:0000313" key="2">
    <source>
        <dbReference type="EMBL" id="SCY00021.1"/>
    </source>
</evidence>
<dbReference type="RefSeq" id="WP_074461753.1">
    <property type="nucleotide sequence ID" value="NZ_FMUR01000006.1"/>
</dbReference>
<accession>A0A1G5CCF1</accession>
<organism evidence="2 3">
    <name type="scientific">Butyrivibrio hungatei</name>
    <dbReference type="NCBI Taxonomy" id="185008"/>
    <lineage>
        <taxon>Bacteria</taxon>
        <taxon>Bacillati</taxon>
        <taxon>Bacillota</taxon>
        <taxon>Clostridia</taxon>
        <taxon>Lachnospirales</taxon>
        <taxon>Lachnospiraceae</taxon>
        <taxon>Butyrivibrio</taxon>
    </lineage>
</organism>
<dbReference type="AlphaFoldDB" id="A0A1G5CCF1"/>
<feature type="transmembrane region" description="Helical" evidence="1">
    <location>
        <begin position="515"/>
        <end position="542"/>
    </location>
</feature>
<dbReference type="InterPro" id="IPR046062">
    <property type="entry name" value="DUF6020"/>
</dbReference>
<reference evidence="3" key="1">
    <citation type="submission" date="2016-10" db="EMBL/GenBank/DDBJ databases">
        <authorList>
            <person name="Varghese N."/>
            <person name="Submissions S."/>
        </authorList>
    </citation>
    <scope>NUCLEOTIDE SEQUENCE [LARGE SCALE GENOMIC DNA]</scope>
    <source>
        <strain evidence="3">XBD2006</strain>
    </source>
</reference>
<keyword evidence="1" id="KW-1133">Transmembrane helix</keyword>
<feature type="transmembrane region" description="Helical" evidence="1">
    <location>
        <begin position="277"/>
        <end position="292"/>
    </location>
</feature>
<proteinExistence type="predicted"/>
<gene>
    <name evidence="2" type="ORF">SAMN02910451_01045</name>
</gene>
<keyword evidence="3" id="KW-1185">Reference proteome</keyword>
<feature type="transmembrane region" description="Helical" evidence="1">
    <location>
        <begin position="299"/>
        <end position="321"/>
    </location>
</feature>